<keyword evidence="6 13" id="KW-0812">Transmembrane</keyword>
<reference evidence="15 16" key="1">
    <citation type="submission" date="2017-05" db="EMBL/GenBank/DDBJ databases">
        <authorList>
            <person name="Song R."/>
            <person name="Chenine A.L."/>
            <person name="Ruprecht R.M."/>
        </authorList>
    </citation>
    <scope>NUCLEOTIDE SEQUENCE [LARGE SCALE GENOMIC DNA]</scope>
    <source>
        <strain evidence="15 16">CECT 8663</strain>
    </source>
</reference>
<evidence type="ECO:0000256" key="3">
    <source>
        <dbReference type="ARBA" id="ARBA00022448"/>
    </source>
</evidence>
<evidence type="ECO:0000256" key="12">
    <source>
        <dbReference type="ARBA" id="ARBA00037975"/>
    </source>
</evidence>
<dbReference type="GO" id="GO:0022904">
    <property type="term" value="P:respiratory electron transport chain"/>
    <property type="evidence" value="ECO:0007669"/>
    <property type="project" value="InterPro"/>
</dbReference>
<name>A0A238JSI7_9RHOB</name>
<dbReference type="GO" id="GO:0009055">
    <property type="term" value="F:electron transfer activity"/>
    <property type="evidence" value="ECO:0007669"/>
    <property type="project" value="InterPro"/>
</dbReference>
<dbReference type="OrthoDB" id="1247465at2"/>
<evidence type="ECO:0000256" key="7">
    <source>
        <dbReference type="ARBA" id="ARBA00022723"/>
    </source>
</evidence>
<keyword evidence="5" id="KW-0349">Heme</keyword>
<dbReference type="SUPFAM" id="SSF101874">
    <property type="entry name" value="YceI-like"/>
    <property type="match status" value="1"/>
</dbReference>
<dbReference type="EMBL" id="FXYH01000001">
    <property type="protein sequence ID" value="SMX33610.1"/>
    <property type="molecule type" value="Genomic_DNA"/>
</dbReference>
<dbReference type="PANTHER" id="PTHR30529">
    <property type="entry name" value="CYTOCHROME B561"/>
    <property type="match status" value="1"/>
</dbReference>
<comment type="subcellular location">
    <subcellularLocation>
        <location evidence="2">Cell membrane</location>
        <topology evidence="2">Multi-pass membrane protein</topology>
    </subcellularLocation>
</comment>
<dbReference type="InterPro" id="IPR007372">
    <property type="entry name" value="Lipid/polyisoprenoid-bd_YceI"/>
</dbReference>
<evidence type="ECO:0000256" key="8">
    <source>
        <dbReference type="ARBA" id="ARBA00022982"/>
    </source>
</evidence>
<sequence>MPLHNSAARYGSAAKILHWLTAAGIMVMIPLGIIANGAPQDGPDALAWKVQLFSAHKTLGIAVFAVAVLRIVWAMSQPKPAPLHPDRMLEHFAAETVHKLLYGSLLLVPISGWIEHAATSGFAPILWPLGQNLPFVPQSPELAEIAAAMHIIFERVLVISLILHIGGALKHAVWDRDQTLARMLPGETHTLTVPKPHEPLGLKPVVAALVVWIGAIGIGAGLGLFAKHPAAAPAELAQVASDWNVESGAIDLTVQQFGNAVSGQFSDWTAAIRYEPEGDDADLGQVDVEIAIASVSLGSVTAQALGGDYFDAAKFPTARFTATLSRVDGVHQASGTLTLRGQDVPVAFPFELTLDGNTATMTGMVTLDRRAFGIGEAMQDAGQLGFAVDVALSLTATRP</sequence>
<dbReference type="RefSeq" id="WP_097802811.1">
    <property type="nucleotide sequence ID" value="NZ_FXYH01000001.1"/>
</dbReference>
<evidence type="ECO:0000313" key="16">
    <source>
        <dbReference type="Proteomes" id="UP000220836"/>
    </source>
</evidence>
<feature type="transmembrane region" description="Helical" evidence="13">
    <location>
        <begin position="156"/>
        <end position="174"/>
    </location>
</feature>
<dbReference type="Gene3D" id="2.40.128.110">
    <property type="entry name" value="Lipid/polyisoprenoid-binding, YceI-like"/>
    <property type="match status" value="1"/>
</dbReference>
<feature type="transmembrane region" description="Helical" evidence="13">
    <location>
        <begin position="205"/>
        <end position="226"/>
    </location>
</feature>
<protein>
    <recommendedName>
        <fullName evidence="14">Lipid/polyisoprenoid-binding YceI-like domain-containing protein</fullName>
    </recommendedName>
</protein>
<comment type="cofactor">
    <cofactor evidence="1">
        <name>heme b</name>
        <dbReference type="ChEBI" id="CHEBI:60344"/>
    </cofactor>
</comment>
<keyword evidence="3" id="KW-0813">Transport</keyword>
<dbReference type="SMART" id="SM00867">
    <property type="entry name" value="YceI"/>
    <property type="match status" value="1"/>
</dbReference>
<comment type="similarity">
    <text evidence="12">Belongs to the cytochrome b561 family.</text>
</comment>
<keyword evidence="16" id="KW-1185">Reference proteome</keyword>
<dbReference type="PANTHER" id="PTHR30529:SF1">
    <property type="entry name" value="CYTOCHROME B561 HOMOLOG 2"/>
    <property type="match status" value="1"/>
</dbReference>
<dbReference type="GO" id="GO:0005886">
    <property type="term" value="C:plasma membrane"/>
    <property type="evidence" value="ECO:0007669"/>
    <property type="project" value="UniProtKB-SubCell"/>
</dbReference>
<evidence type="ECO:0000256" key="10">
    <source>
        <dbReference type="ARBA" id="ARBA00023004"/>
    </source>
</evidence>
<dbReference type="Gene3D" id="1.20.950.20">
    <property type="entry name" value="Transmembrane di-heme cytochromes, Chain C"/>
    <property type="match status" value="1"/>
</dbReference>
<dbReference type="InterPro" id="IPR052168">
    <property type="entry name" value="Cytochrome_b561_oxidase"/>
</dbReference>
<dbReference type="SUPFAM" id="SSF81342">
    <property type="entry name" value="Transmembrane di-heme cytochromes"/>
    <property type="match status" value="1"/>
</dbReference>
<keyword evidence="11 13" id="KW-0472">Membrane</keyword>
<dbReference type="InterPro" id="IPR016174">
    <property type="entry name" value="Di-haem_cyt_TM"/>
</dbReference>
<dbReference type="AlphaFoldDB" id="A0A238JSI7"/>
<keyword evidence="10" id="KW-0408">Iron</keyword>
<dbReference type="InterPro" id="IPR036761">
    <property type="entry name" value="TTHA0802/YceI-like_sf"/>
</dbReference>
<evidence type="ECO:0000256" key="13">
    <source>
        <dbReference type="SAM" id="Phobius"/>
    </source>
</evidence>
<accession>A0A238JSI7</accession>
<dbReference type="Proteomes" id="UP000220836">
    <property type="component" value="Unassembled WGS sequence"/>
</dbReference>
<evidence type="ECO:0000256" key="11">
    <source>
        <dbReference type="ARBA" id="ARBA00023136"/>
    </source>
</evidence>
<organism evidence="15 16">
    <name type="scientific">Pelagimonas varians</name>
    <dbReference type="NCBI Taxonomy" id="696760"/>
    <lineage>
        <taxon>Bacteria</taxon>
        <taxon>Pseudomonadati</taxon>
        <taxon>Pseudomonadota</taxon>
        <taxon>Alphaproteobacteria</taxon>
        <taxon>Rhodobacterales</taxon>
        <taxon>Roseobacteraceae</taxon>
        <taxon>Pelagimonas</taxon>
    </lineage>
</organism>
<dbReference type="Pfam" id="PF01292">
    <property type="entry name" value="Ni_hydr_CYTB"/>
    <property type="match status" value="1"/>
</dbReference>
<feature type="transmembrane region" description="Helical" evidence="13">
    <location>
        <begin position="16"/>
        <end position="35"/>
    </location>
</feature>
<dbReference type="GO" id="GO:0046872">
    <property type="term" value="F:metal ion binding"/>
    <property type="evidence" value="ECO:0007669"/>
    <property type="project" value="UniProtKB-KW"/>
</dbReference>
<feature type="transmembrane region" description="Helical" evidence="13">
    <location>
        <begin position="55"/>
        <end position="73"/>
    </location>
</feature>
<evidence type="ECO:0000256" key="5">
    <source>
        <dbReference type="ARBA" id="ARBA00022617"/>
    </source>
</evidence>
<evidence type="ECO:0000256" key="4">
    <source>
        <dbReference type="ARBA" id="ARBA00022475"/>
    </source>
</evidence>
<evidence type="ECO:0000256" key="9">
    <source>
        <dbReference type="ARBA" id="ARBA00022989"/>
    </source>
</evidence>
<feature type="domain" description="Lipid/polyisoprenoid-binding YceI-like" evidence="14">
    <location>
        <begin position="242"/>
        <end position="397"/>
    </location>
</feature>
<proteinExistence type="inferred from homology"/>
<keyword evidence="4" id="KW-1003">Cell membrane</keyword>
<evidence type="ECO:0000256" key="2">
    <source>
        <dbReference type="ARBA" id="ARBA00004651"/>
    </source>
</evidence>
<dbReference type="GO" id="GO:0020037">
    <property type="term" value="F:heme binding"/>
    <property type="evidence" value="ECO:0007669"/>
    <property type="project" value="TreeGrafter"/>
</dbReference>
<evidence type="ECO:0000259" key="14">
    <source>
        <dbReference type="SMART" id="SM00867"/>
    </source>
</evidence>
<keyword evidence="8" id="KW-0249">Electron transport</keyword>
<keyword evidence="7" id="KW-0479">Metal-binding</keyword>
<evidence type="ECO:0000256" key="6">
    <source>
        <dbReference type="ARBA" id="ARBA00022692"/>
    </source>
</evidence>
<dbReference type="Pfam" id="PF04264">
    <property type="entry name" value="YceI"/>
    <property type="match status" value="1"/>
</dbReference>
<evidence type="ECO:0000256" key="1">
    <source>
        <dbReference type="ARBA" id="ARBA00001970"/>
    </source>
</evidence>
<evidence type="ECO:0000313" key="15">
    <source>
        <dbReference type="EMBL" id="SMX33610.1"/>
    </source>
</evidence>
<dbReference type="InterPro" id="IPR011577">
    <property type="entry name" value="Cyt_b561_bac/Ni-Hgenase"/>
</dbReference>
<keyword evidence="9 13" id="KW-1133">Transmembrane helix</keyword>
<gene>
    <name evidence="15" type="ORF">PEV8663_00271</name>
</gene>